<dbReference type="EMBL" id="VGIY01000493">
    <property type="protein sequence ID" value="MBM3318805.1"/>
    <property type="molecule type" value="Genomic_DNA"/>
</dbReference>
<accession>A0A937XBK9</accession>
<dbReference type="PROSITE" id="PS51257">
    <property type="entry name" value="PROKAR_LIPOPROTEIN"/>
    <property type="match status" value="1"/>
</dbReference>
<feature type="signal peptide" evidence="2">
    <location>
        <begin position="1"/>
        <end position="21"/>
    </location>
</feature>
<dbReference type="AlphaFoldDB" id="A0A937XBK9"/>
<sequence length="183" mass="20425">MKRLPLLLALCAALAACTSYSYLKVTRMTPAQLKQASDAEICNAYSHTRAEPRTRQAPIREEMLARGLLTDEEWPLVEQRQLRPGMSKLALIACWGYPKRATRALHAGGDTLVAHEQYIYEGSAGWSTLSVYLEDGVIAGWREWSEVEPREIDQYLPGVRSRPGGIVREPAPGYEPTTAEPLK</sequence>
<evidence type="ECO:0000313" key="3">
    <source>
        <dbReference type="EMBL" id="MBM3318805.1"/>
    </source>
</evidence>
<gene>
    <name evidence="3" type="ORF">FJY75_13230</name>
</gene>
<feature type="region of interest" description="Disordered" evidence="1">
    <location>
        <begin position="162"/>
        <end position="183"/>
    </location>
</feature>
<keyword evidence="2" id="KW-0732">Signal</keyword>
<protein>
    <submittedName>
        <fullName evidence="3">Uncharacterized protein</fullName>
    </submittedName>
</protein>
<dbReference type="Proteomes" id="UP000748308">
    <property type="component" value="Unassembled WGS sequence"/>
</dbReference>
<evidence type="ECO:0000256" key="1">
    <source>
        <dbReference type="SAM" id="MobiDB-lite"/>
    </source>
</evidence>
<evidence type="ECO:0000313" key="4">
    <source>
        <dbReference type="Proteomes" id="UP000748308"/>
    </source>
</evidence>
<organism evidence="3 4">
    <name type="scientific">Eiseniibacteriota bacterium</name>
    <dbReference type="NCBI Taxonomy" id="2212470"/>
    <lineage>
        <taxon>Bacteria</taxon>
        <taxon>Candidatus Eiseniibacteriota</taxon>
    </lineage>
</organism>
<proteinExistence type="predicted"/>
<evidence type="ECO:0000256" key="2">
    <source>
        <dbReference type="SAM" id="SignalP"/>
    </source>
</evidence>
<reference evidence="3" key="1">
    <citation type="submission" date="2019-03" db="EMBL/GenBank/DDBJ databases">
        <title>Lake Tanganyika Metagenome-Assembled Genomes (MAGs).</title>
        <authorList>
            <person name="Tran P."/>
        </authorList>
    </citation>
    <scope>NUCLEOTIDE SEQUENCE</scope>
    <source>
        <strain evidence="3">M_DeepCast_400m_m2_100</strain>
    </source>
</reference>
<comment type="caution">
    <text evidence="3">The sequence shown here is derived from an EMBL/GenBank/DDBJ whole genome shotgun (WGS) entry which is preliminary data.</text>
</comment>
<feature type="chain" id="PRO_5036906097" evidence="2">
    <location>
        <begin position="22"/>
        <end position="183"/>
    </location>
</feature>
<name>A0A937XBK9_UNCEI</name>